<dbReference type="SUPFAM" id="SSF56300">
    <property type="entry name" value="Metallo-dependent phosphatases"/>
    <property type="match status" value="1"/>
</dbReference>
<evidence type="ECO:0000259" key="2">
    <source>
        <dbReference type="Pfam" id="PF00149"/>
    </source>
</evidence>
<dbReference type="InterPro" id="IPR006311">
    <property type="entry name" value="TAT_signal"/>
</dbReference>
<dbReference type="EMBL" id="MRCB01000001">
    <property type="protein sequence ID" value="OKH26932.1"/>
    <property type="molecule type" value="Genomic_DNA"/>
</dbReference>
<keyword evidence="4" id="KW-1185">Reference proteome</keyword>
<dbReference type="RefSeq" id="WP_073598056.1">
    <property type="nucleotide sequence ID" value="NZ_MRCB01000001.1"/>
</dbReference>
<comment type="caution">
    <text evidence="3">The sequence shown here is derived from an EMBL/GenBank/DDBJ whole genome shotgun (WGS) entry which is preliminary data.</text>
</comment>
<dbReference type="PANTHER" id="PTHR22953:SF153">
    <property type="entry name" value="PURPLE ACID PHOSPHATASE"/>
    <property type="match status" value="1"/>
</dbReference>
<gene>
    <name evidence="3" type="ORF">NIES593_02025</name>
</gene>
<accession>A0A1U7HTM4</accession>
<proteinExistence type="predicted"/>
<sequence length="352" mass="38712">MTYKRRQFLIFIAGTVGGLGVATCARQALPNWETTAKPTVPNPSAAPVRRDARIVVISDLNSSYGSTSYEPEVDRAIALIPDWQPDLVLCGGDMVAAQKRSLSGSQLKAMWEAFDRHVAAPLRKANIPLGFTIGNHDGSGALAQGKFIFARDRQLAAAYWRDPKHHPGLQFVDRAGYPFYYTFVQNGIFYLVWDASTHIIPPEQIAWAQKSLASPAARQARMRIALGHLPLYAVAAGRDTAGNYLADAERLRSLLESYRVHTYISGHHHAYFPGKQGKLELLHAGAIGSGPRKLLNSNLPPRKTLTVVDVNLKSESTAYTTYDMKTLAIVDIKTLPRMIVGPNGKVLRRDLG</sequence>
<reference evidence="3 4" key="1">
    <citation type="submission" date="2016-11" db="EMBL/GenBank/DDBJ databases">
        <title>Draft Genome Sequences of Nine Cyanobacterial Strains from Diverse Habitats.</title>
        <authorList>
            <person name="Zhu T."/>
            <person name="Hou S."/>
            <person name="Lu X."/>
            <person name="Hess W.R."/>
        </authorList>
    </citation>
    <scope>NUCLEOTIDE SEQUENCE [LARGE SCALE GENOMIC DNA]</scope>
    <source>
        <strain evidence="3 4">NIES-593</strain>
    </source>
</reference>
<dbReference type="GO" id="GO:0003993">
    <property type="term" value="F:acid phosphatase activity"/>
    <property type="evidence" value="ECO:0007669"/>
    <property type="project" value="InterPro"/>
</dbReference>
<organism evidence="3 4">
    <name type="scientific">Hydrococcus rivularis NIES-593</name>
    <dbReference type="NCBI Taxonomy" id="1921803"/>
    <lineage>
        <taxon>Bacteria</taxon>
        <taxon>Bacillati</taxon>
        <taxon>Cyanobacteriota</taxon>
        <taxon>Cyanophyceae</taxon>
        <taxon>Pleurocapsales</taxon>
        <taxon>Hydrococcaceae</taxon>
        <taxon>Hydrococcus</taxon>
    </lineage>
</organism>
<evidence type="ECO:0000256" key="1">
    <source>
        <dbReference type="ARBA" id="ARBA00022729"/>
    </source>
</evidence>
<dbReference type="InterPro" id="IPR029052">
    <property type="entry name" value="Metallo-depent_PP-like"/>
</dbReference>
<evidence type="ECO:0000313" key="3">
    <source>
        <dbReference type="EMBL" id="OKH26932.1"/>
    </source>
</evidence>
<dbReference type="PROSITE" id="PS51318">
    <property type="entry name" value="TAT"/>
    <property type="match status" value="1"/>
</dbReference>
<dbReference type="InterPro" id="IPR039331">
    <property type="entry name" value="PAPs-like"/>
</dbReference>
<dbReference type="Proteomes" id="UP000186868">
    <property type="component" value="Unassembled WGS sequence"/>
</dbReference>
<evidence type="ECO:0000313" key="4">
    <source>
        <dbReference type="Proteomes" id="UP000186868"/>
    </source>
</evidence>
<dbReference type="Gene3D" id="3.60.21.10">
    <property type="match status" value="1"/>
</dbReference>
<keyword evidence="1" id="KW-0732">Signal</keyword>
<dbReference type="InterPro" id="IPR004843">
    <property type="entry name" value="Calcineurin-like_PHP"/>
</dbReference>
<name>A0A1U7HTM4_9CYAN</name>
<feature type="domain" description="Calcineurin-like phosphoesterase" evidence="2">
    <location>
        <begin position="53"/>
        <end position="271"/>
    </location>
</feature>
<dbReference type="PANTHER" id="PTHR22953">
    <property type="entry name" value="ACID PHOSPHATASE RELATED"/>
    <property type="match status" value="1"/>
</dbReference>
<protein>
    <submittedName>
        <fullName evidence="3">Metallophosphoesterase</fullName>
    </submittedName>
</protein>
<dbReference type="OrthoDB" id="651281at2"/>
<dbReference type="Pfam" id="PF00149">
    <property type="entry name" value="Metallophos"/>
    <property type="match status" value="1"/>
</dbReference>
<dbReference type="AlphaFoldDB" id="A0A1U7HTM4"/>
<dbReference type="STRING" id="1921803.NIES593_02025"/>